<dbReference type="GO" id="GO:0022857">
    <property type="term" value="F:transmembrane transporter activity"/>
    <property type="evidence" value="ECO:0007669"/>
    <property type="project" value="UniProtKB-ARBA"/>
</dbReference>
<dbReference type="InterPro" id="IPR008250">
    <property type="entry name" value="ATPase_P-typ_transduc_dom_A_sf"/>
</dbReference>
<reference evidence="4" key="1">
    <citation type="journal article" date="2018" name="Genome Biol.">
        <title>SKESA: strategic k-mer extension for scrupulous assemblies.</title>
        <authorList>
            <person name="Souvorov A."/>
            <person name="Agarwala R."/>
            <person name="Lipman D.J."/>
        </authorList>
    </citation>
    <scope>NUCLEOTIDE SEQUENCE</scope>
    <source>
        <strain evidence="4">Salmonella enterica subsp. enterica</strain>
    </source>
</reference>
<dbReference type="SUPFAM" id="SSF81665">
    <property type="entry name" value="Calcium ATPase, transmembrane domain M"/>
    <property type="match status" value="1"/>
</dbReference>
<reference evidence="4" key="2">
    <citation type="submission" date="2019-01" db="EMBL/GenBank/DDBJ databases">
        <authorList>
            <consortium name="NCBI Pathogen Detection Project"/>
        </authorList>
    </citation>
    <scope>NUCLEOTIDE SEQUENCE</scope>
    <source>
        <strain evidence="4">Salmonella enterica subsp. enterica</strain>
    </source>
</reference>
<feature type="compositionally biased region" description="Basic and acidic residues" evidence="1">
    <location>
        <begin position="1"/>
        <end position="20"/>
    </location>
</feature>
<feature type="transmembrane region" description="Helical" evidence="2">
    <location>
        <begin position="87"/>
        <end position="105"/>
    </location>
</feature>
<keyword evidence="2" id="KW-0812">Transmembrane</keyword>
<feature type="domain" description="Cation-transporting P-type ATPase N-terminal" evidence="3">
    <location>
        <begin position="30"/>
        <end position="103"/>
    </location>
</feature>
<dbReference type="Gene3D" id="1.20.1110.10">
    <property type="entry name" value="Calcium-transporting ATPase, transmembrane domain"/>
    <property type="match status" value="1"/>
</dbReference>
<dbReference type="Pfam" id="PF00690">
    <property type="entry name" value="Cation_ATPase_N"/>
    <property type="match status" value="1"/>
</dbReference>
<evidence type="ECO:0000256" key="2">
    <source>
        <dbReference type="SAM" id="Phobius"/>
    </source>
</evidence>
<dbReference type="InterPro" id="IPR023298">
    <property type="entry name" value="ATPase_P-typ_TM_dom_sf"/>
</dbReference>
<dbReference type="Gene3D" id="2.70.150.10">
    <property type="entry name" value="Calcium-transporting ATPase, cytoplasmic transduction domain A"/>
    <property type="match status" value="1"/>
</dbReference>
<evidence type="ECO:0000313" key="4">
    <source>
        <dbReference type="EMBL" id="HAD2721454.1"/>
    </source>
</evidence>
<accession>A0A712HRT4</accession>
<proteinExistence type="predicted"/>
<organism evidence="4">
    <name type="scientific">Salmonella enterica I</name>
    <dbReference type="NCBI Taxonomy" id="59201"/>
    <lineage>
        <taxon>Bacteria</taxon>
        <taxon>Pseudomonadati</taxon>
        <taxon>Pseudomonadota</taxon>
        <taxon>Gammaproteobacteria</taxon>
        <taxon>Enterobacterales</taxon>
        <taxon>Enterobacteriaceae</taxon>
        <taxon>Salmonella</taxon>
    </lineage>
</organism>
<protein>
    <submittedName>
        <fullName evidence="4">Magnesium-translocating P-type ATPase</fullName>
    </submittedName>
</protein>
<keyword evidence="2" id="KW-0472">Membrane</keyword>
<evidence type="ECO:0000256" key="1">
    <source>
        <dbReference type="SAM" id="MobiDB-lite"/>
    </source>
</evidence>
<dbReference type="SUPFAM" id="SSF81653">
    <property type="entry name" value="Calcium ATPase, transduction domain A"/>
    <property type="match status" value="1"/>
</dbReference>
<dbReference type="Pfam" id="PF00122">
    <property type="entry name" value="E1-E2_ATPase"/>
    <property type="match status" value="1"/>
</dbReference>
<feature type="transmembrane region" description="Helical" evidence="2">
    <location>
        <begin position="117"/>
        <end position="134"/>
    </location>
</feature>
<keyword evidence="2" id="KW-1133">Transmembrane helix</keyword>
<feature type="region of interest" description="Disordered" evidence="1">
    <location>
        <begin position="1"/>
        <end position="21"/>
    </location>
</feature>
<dbReference type="InterPro" id="IPR059000">
    <property type="entry name" value="ATPase_P-type_domA"/>
</dbReference>
<name>A0A712HRT4_SALET</name>
<dbReference type="SMART" id="SM00831">
    <property type="entry name" value="Cation_ATPase_N"/>
    <property type="match status" value="1"/>
</dbReference>
<comment type="caution">
    <text evidence="4">The sequence shown here is derived from an EMBL/GenBank/DDBJ whole genome shotgun (WGS) entry which is preliminary data.</text>
</comment>
<dbReference type="InterPro" id="IPR004014">
    <property type="entry name" value="ATPase_P-typ_cation-transptr_N"/>
</dbReference>
<dbReference type="AlphaFoldDB" id="A0A712HRT4"/>
<evidence type="ECO:0000259" key="3">
    <source>
        <dbReference type="SMART" id="SM00831"/>
    </source>
</evidence>
<dbReference type="PANTHER" id="PTHR42861">
    <property type="entry name" value="CALCIUM-TRANSPORTING ATPASE"/>
    <property type="match status" value="1"/>
</dbReference>
<feature type="non-terminal residue" evidence="4">
    <location>
        <position position="263"/>
    </location>
</feature>
<sequence length="263" mass="29133">MTDMNIENRKLNRPASENDKQHKKVFPIEAEAFHSPEETLARLNSHRQGLTIEEASERLKVYGRNEVAHEQVPPALIQLLQAFNNPFIYVLMALAGVSFITDYWLPLRRGEETDLTGVLIILTMVSLSGLLRFWQEFRTNRAAQALKKMVRTTATVLRRGPGNIGAVQEEIPIEELVPGDVVFLAAGDLVPADVRLLASRDLFISQSILSGESLPVEKYDVMADVAGKDSEQLPDKDKSLLDLGNICLMGTNVTSGRAQAVVV</sequence>
<gene>
    <name evidence="4" type="ORF">G1H61_26810</name>
</gene>
<dbReference type="EMBL" id="DAAOEO010000448">
    <property type="protein sequence ID" value="HAD2721454.1"/>
    <property type="molecule type" value="Genomic_DNA"/>
</dbReference>